<dbReference type="AlphaFoldDB" id="A0A451BRQ2"/>
<dbReference type="EMBL" id="CAADHB010000190">
    <property type="protein sequence ID" value="VFK80983.1"/>
    <property type="molecule type" value="Genomic_DNA"/>
</dbReference>
<keyword evidence="2" id="KW-0378">Hydrolase</keyword>
<proteinExistence type="predicted"/>
<dbReference type="Pfam" id="PF05685">
    <property type="entry name" value="Uma2"/>
    <property type="match status" value="1"/>
</dbReference>
<keyword evidence="2" id="KW-0255">Endonuclease</keyword>
<dbReference type="GO" id="GO:0004519">
    <property type="term" value="F:endonuclease activity"/>
    <property type="evidence" value="ECO:0007669"/>
    <property type="project" value="UniProtKB-KW"/>
</dbReference>
<dbReference type="InterPro" id="IPR011335">
    <property type="entry name" value="Restrct_endonuc-II-like"/>
</dbReference>
<reference evidence="2" key="1">
    <citation type="submission" date="2019-02" db="EMBL/GenBank/DDBJ databases">
        <authorList>
            <person name="Gruber-Vodicka R. H."/>
            <person name="Seah K. B. B."/>
        </authorList>
    </citation>
    <scope>NUCLEOTIDE SEQUENCE</scope>
    <source>
        <strain evidence="2">BECK_S127</strain>
    </source>
</reference>
<evidence type="ECO:0000259" key="1">
    <source>
        <dbReference type="Pfam" id="PF05685"/>
    </source>
</evidence>
<sequence length="230" mass="26726">MTESLHFGLISKSERKDTHAFVGLRRSLASDFLQNLFPESYYLMSLPSQAHALSALSIPDYLNGEADGSIRHEYINGQVYAMAGGSARHNLIAVNAGSLLNTRLPETCEVFVADMKVRIHRIDDSRFYYPDVMVCCREEDKEIYYRESPCLIIEVLSDATERLDRFEKFQAYRRIETLQEYLLLNQHYPEAMLFRRGNAWQSEIYRKGAFRLESVDVTLSLDVLYRRVKF</sequence>
<dbReference type="InterPro" id="IPR008538">
    <property type="entry name" value="Uma2"/>
</dbReference>
<dbReference type="PANTHER" id="PTHR36558:SF1">
    <property type="entry name" value="RESTRICTION ENDONUCLEASE DOMAIN-CONTAINING PROTEIN-RELATED"/>
    <property type="match status" value="1"/>
</dbReference>
<dbReference type="CDD" id="cd06260">
    <property type="entry name" value="DUF820-like"/>
    <property type="match status" value="1"/>
</dbReference>
<organism evidence="2">
    <name type="scientific">Candidatus Kentrum sp. SD</name>
    <dbReference type="NCBI Taxonomy" id="2126332"/>
    <lineage>
        <taxon>Bacteria</taxon>
        <taxon>Pseudomonadati</taxon>
        <taxon>Pseudomonadota</taxon>
        <taxon>Gammaproteobacteria</taxon>
        <taxon>Candidatus Kentrum</taxon>
    </lineage>
</organism>
<protein>
    <submittedName>
        <fullName evidence="2">Endonuclease, Uma2 family (Restriction endonuclease fold)</fullName>
    </submittedName>
</protein>
<accession>A0A451BRQ2</accession>
<dbReference type="SUPFAM" id="SSF52980">
    <property type="entry name" value="Restriction endonuclease-like"/>
    <property type="match status" value="1"/>
</dbReference>
<name>A0A451BRQ2_9GAMM</name>
<gene>
    <name evidence="2" type="ORF">BECKSD772D_GA0070982_11903</name>
</gene>
<evidence type="ECO:0000313" key="2">
    <source>
        <dbReference type="EMBL" id="VFK80983.1"/>
    </source>
</evidence>
<feature type="domain" description="Putative restriction endonuclease" evidence="1">
    <location>
        <begin position="63"/>
        <end position="208"/>
    </location>
</feature>
<dbReference type="Gene3D" id="3.90.1570.10">
    <property type="entry name" value="tt1808, chain A"/>
    <property type="match status" value="1"/>
</dbReference>
<dbReference type="InterPro" id="IPR012296">
    <property type="entry name" value="Nuclease_put_TT1808"/>
</dbReference>
<keyword evidence="2" id="KW-0540">Nuclease</keyword>
<dbReference type="PANTHER" id="PTHR36558">
    <property type="entry name" value="GLR1098 PROTEIN"/>
    <property type="match status" value="1"/>
</dbReference>